<feature type="region of interest" description="Disordered" evidence="6">
    <location>
        <begin position="1"/>
        <end position="20"/>
    </location>
</feature>
<keyword evidence="2" id="KW-0862">Zinc</keyword>
<dbReference type="SUPFAM" id="SSF51556">
    <property type="entry name" value="Metallo-dependent hydrolases"/>
    <property type="match status" value="1"/>
</dbReference>
<proteinExistence type="predicted"/>
<keyword evidence="9" id="KW-1185">Reference proteome</keyword>
<keyword evidence="3" id="KW-0456">Lyase</keyword>
<name>A0ABX8QQI5_9ACTN</name>
<dbReference type="PANTHER" id="PTHR21240">
    <property type="entry name" value="2-AMINO-3-CARBOXYLMUCONATE-6-SEMIALDEHYDE DECARBOXYLASE"/>
    <property type="match status" value="1"/>
</dbReference>
<gene>
    <name evidence="8" type="ORF">AGRA3207_001773</name>
</gene>
<dbReference type="InterPro" id="IPR032466">
    <property type="entry name" value="Metal_Hydrolase"/>
</dbReference>
<evidence type="ECO:0000256" key="3">
    <source>
        <dbReference type="ARBA" id="ARBA00023239"/>
    </source>
</evidence>
<dbReference type="PANTHER" id="PTHR21240:SF29">
    <property type="entry name" value="AMIDOHYDROLASE-RELATED DOMAIN-CONTAINING PROTEIN"/>
    <property type="match status" value="1"/>
</dbReference>
<dbReference type="Proteomes" id="UP001049518">
    <property type="component" value="Chromosome"/>
</dbReference>
<dbReference type="Pfam" id="PF04909">
    <property type="entry name" value="Amidohydro_2"/>
    <property type="match status" value="1"/>
</dbReference>
<evidence type="ECO:0000256" key="1">
    <source>
        <dbReference type="ARBA" id="ARBA00022723"/>
    </source>
</evidence>
<dbReference type="InterPro" id="IPR006680">
    <property type="entry name" value="Amidohydro-rel"/>
</dbReference>
<evidence type="ECO:0000256" key="4">
    <source>
        <dbReference type="ARBA" id="ARBA00036832"/>
    </source>
</evidence>
<evidence type="ECO:0000313" key="9">
    <source>
        <dbReference type="Proteomes" id="UP001049518"/>
    </source>
</evidence>
<dbReference type="EC" id="4.1.1.52" evidence="5"/>
<accession>A0ABX8QQI5</accession>
<feature type="domain" description="Amidohydrolase-related" evidence="7">
    <location>
        <begin position="18"/>
        <end position="278"/>
    </location>
</feature>
<protein>
    <recommendedName>
        <fullName evidence="5">6-methylsalicylate decarboxylase</fullName>
        <ecNumber evidence="5">4.1.1.52</ecNumber>
    </recommendedName>
</protein>
<dbReference type="InterPro" id="IPR032465">
    <property type="entry name" value="ACMSD"/>
</dbReference>
<organism evidence="8 9">
    <name type="scientific">Actinomadura graeca</name>
    <dbReference type="NCBI Taxonomy" id="2750812"/>
    <lineage>
        <taxon>Bacteria</taxon>
        <taxon>Bacillati</taxon>
        <taxon>Actinomycetota</taxon>
        <taxon>Actinomycetes</taxon>
        <taxon>Streptosporangiales</taxon>
        <taxon>Thermomonosporaceae</taxon>
        <taxon>Actinomadura</taxon>
    </lineage>
</organism>
<dbReference type="Gene3D" id="3.20.20.140">
    <property type="entry name" value="Metal-dependent hydrolases"/>
    <property type="match status" value="1"/>
</dbReference>
<keyword evidence="1" id="KW-0479">Metal-binding</keyword>
<comment type="catalytic activity">
    <reaction evidence="4">
        <text>6-methylsalicylate + H(+) = 3-methylphenol + CO2</text>
        <dbReference type="Rhea" id="RHEA:23112"/>
        <dbReference type="ChEBI" id="CHEBI:15378"/>
        <dbReference type="ChEBI" id="CHEBI:16526"/>
        <dbReference type="ChEBI" id="CHEBI:17231"/>
        <dbReference type="ChEBI" id="CHEBI:36658"/>
        <dbReference type="EC" id="4.1.1.52"/>
    </reaction>
    <physiologicalReaction direction="left-to-right" evidence="4">
        <dbReference type="Rhea" id="RHEA:23113"/>
    </physiologicalReaction>
</comment>
<dbReference type="EMBL" id="CP059572">
    <property type="protein sequence ID" value="QXJ20971.1"/>
    <property type="molecule type" value="Genomic_DNA"/>
</dbReference>
<evidence type="ECO:0000256" key="5">
    <source>
        <dbReference type="ARBA" id="ARBA00038889"/>
    </source>
</evidence>
<dbReference type="RefSeq" id="WP_231334087.1">
    <property type="nucleotide sequence ID" value="NZ_CP059572.1"/>
</dbReference>
<evidence type="ECO:0000259" key="7">
    <source>
        <dbReference type="Pfam" id="PF04909"/>
    </source>
</evidence>
<reference evidence="8" key="1">
    <citation type="submission" date="2020-07" db="EMBL/GenBank/DDBJ databases">
        <authorList>
            <person name="Tarantini F.S."/>
            <person name="Hong K.W."/>
            <person name="Chan K.G."/>
        </authorList>
    </citation>
    <scope>NUCLEOTIDE SEQUENCE</scope>
    <source>
        <strain evidence="8">32-07</strain>
    </source>
</reference>
<evidence type="ECO:0000313" key="8">
    <source>
        <dbReference type="EMBL" id="QXJ20971.1"/>
    </source>
</evidence>
<evidence type="ECO:0000256" key="2">
    <source>
        <dbReference type="ARBA" id="ARBA00022833"/>
    </source>
</evidence>
<sequence>MTTTDDHGGGNGSARPYVDIHAHFTPPSTEEERVRSWQAMLGKGIYFREPPEWSLERTLAYMDASGTAMQMLSNVPASLPALRATNDYGAILVADHPSRFGLLAALPTDDPSAAVEEARRAREVLDADGFAVTTAYNGVHLGDESLSPLWELLDDWAAVVFVHPDARRPAVLDHPAPLYEVAFDTARTVFDMIFRKTFARYPNITFVVAHCGGAFPALTGRLRLLGNESWVPQGITPEDIDAQASSLYVDTAATAFTQSLLPAKTTVGAGHIVYGSDWGAPCTTEATAEENRASLLRCGALSPAEAGDVRGRALDLFPRAARRIADAAVPAGEITL</sequence>
<evidence type="ECO:0000256" key="6">
    <source>
        <dbReference type="SAM" id="MobiDB-lite"/>
    </source>
</evidence>